<dbReference type="EC" id="1.1.1.36" evidence="5"/>
<comment type="caution">
    <text evidence="5">The sequence shown here is derived from an EMBL/GenBank/DDBJ whole genome shotgun (WGS) entry which is preliminary data.</text>
</comment>
<dbReference type="PROSITE" id="PS00061">
    <property type="entry name" value="ADH_SHORT"/>
    <property type="match status" value="1"/>
</dbReference>
<comment type="similarity">
    <text evidence="1 3">Belongs to the short-chain dehydrogenases/reductases (SDR) family.</text>
</comment>
<dbReference type="InterPro" id="IPR020904">
    <property type="entry name" value="Sc_DH/Rdtase_CS"/>
</dbReference>
<sequence>MSEQTSRVALVTGGIGGIGTAICRRLVRDGLVVVANHHPAEQSLAETWQQERQAEGLMVDIIASDVTSFDDCAQMIATIKERHGPVAVLVNCAGITKDKTFKKMEPAQWMDVINVNLNSVFNVTRQVWDDMLEAGYGRIVNISSVNGQRGQFGQANYAASKAGMHGVTMSLAQEGAAKGVTVNTISPGYVETAMTLAMRDDIRESIISGIPMRRMAQPAEIAAAVAFLISDEAGYVTGANLPVNGGLFIH</sequence>
<dbReference type="SUPFAM" id="SSF51735">
    <property type="entry name" value="NAD(P)-binding Rossmann-fold domains"/>
    <property type="match status" value="1"/>
</dbReference>
<evidence type="ECO:0000256" key="2">
    <source>
        <dbReference type="ARBA" id="ARBA00023002"/>
    </source>
</evidence>
<gene>
    <name evidence="5" type="primary">phbB</name>
    <name evidence="5" type="ORF">ABC977_15690</name>
</gene>
<dbReference type="SMART" id="SM00822">
    <property type="entry name" value="PKS_KR"/>
    <property type="match status" value="1"/>
</dbReference>
<dbReference type="Pfam" id="PF00106">
    <property type="entry name" value="adh_short"/>
    <property type="match status" value="1"/>
</dbReference>
<organism evidence="5 6">
    <name type="scientific">Thioalkalicoccus limnaeus</name>
    <dbReference type="NCBI Taxonomy" id="120681"/>
    <lineage>
        <taxon>Bacteria</taxon>
        <taxon>Pseudomonadati</taxon>
        <taxon>Pseudomonadota</taxon>
        <taxon>Gammaproteobacteria</taxon>
        <taxon>Chromatiales</taxon>
        <taxon>Chromatiaceae</taxon>
        <taxon>Thioalkalicoccus</taxon>
    </lineage>
</organism>
<evidence type="ECO:0000313" key="5">
    <source>
        <dbReference type="EMBL" id="MEY6433846.1"/>
    </source>
</evidence>
<dbReference type="PRINTS" id="PR00080">
    <property type="entry name" value="SDRFAMILY"/>
</dbReference>
<dbReference type="PANTHER" id="PTHR42879:SF2">
    <property type="entry name" value="3-OXOACYL-[ACYL-CARRIER-PROTEIN] REDUCTASE FABG"/>
    <property type="match status" value="1"/>
</dbReference>
<dbReference type="Gene3D" id="3.40.50.720">
    <property type="entry name" value="NAD(P)-binding Rossmann-like Domain"/>
    <property type="match status" value="1"/>
</dbReference>
<dbReference type="Proteomes" id="UP001564408">
    <property type="component" value="Unassembled WGS sequence"/>
</dbReference>
<evidence type="ECO:0000256" key="3">
    <source>
        <dbReference type="RuleBase" id="RU000363"/>
    </source>
</evidence>
<dbReference type="InterPro" id="IPR050259">
    <property type="entry name" value="SDR"/>
</dbReference>
<dbReference type="InterPro" id="IPR057326">
    <property type="entry name" value="KR_dom"/>
</dbReference>
<evidence type="ECO:0000259" key="4">
    <source>
        <dbReference type="SMART" id="SM00822"/>
    </source>
</evidence>
<keyword evidence="2 5" id="KW-0560">Oxidoreductase</keyword>
<dbReference type="PRINTS" id="PR00081">
    <property type="entry name" value="GDHRDH"/>
</dbReference>
<dbReference type="EMBL" id="JBDKXB010000030">
    <property type="protein sequence ID" value="MEY6433846.1"/>
    <property type="molecule type" value="Genomic_DNA"/>
</dbReference>
<reference evidence="5 6" key="1">
    <citation type="submission" date="2024-05" db="EMBL/GenBank/DDBJ databases">
        <title>Genome Sequence and Characterization of the New Strain Purple Sulfur Bacterium of Genus Thioalkalicoccus.</title>
        <authorList>
            <person name="Bryantseva I.A."/>
            <person name="Kyndt J.A."/>
            <person name="Imhoff J.F."/>
        </authorList>
    </citation>
    <scope>NUCLEOTIDE SEQUENCE [LARGE SCALE GENOMIC DNA]</scope>
    <source>
        <strain evidence="5 6">Um2</strain>
    </source>
</reference>
<name>A0ABV4BH33_9GAMM</name>
<feature type="domain" description="Ketoreductase" evidence="4">
    <location>
        <begin position="7"/>
        <end position="188"/>
    </location>
</feature>
<proteinExistence type="inferred from homology"/>
<evidence type="ECO:0000256" key="1">
    <source>
        <dbReference type="ARBA" id="ARBA00006484"/>
    </source>
</evidence>
<keyword evidence="6" id="KW-1185">Reference proteome</keyword>
<dbReference type="GO" id="GO:0018454">
    <property type="term" value="F:acetoacetyl-CoA reductase activity"/>
    <property type="evidence" value="ECO:0007669"/>
    <property type="project" value="UniProtKB-EC"/>
</dbReference>
<dbReference type="NCBIfam" id="TIGR01829">
    <property type="entry name" value="AcAcCoA_reduct"/>
    <property type="match status" value="1"/>
</dbReference>
<dbReference type="PANTHER" id="PTHR42879">
    <property type="entry name" value="3-OXOACYL-(ACYL-CARRIER-PROTEIN) REDUCTASE"/>
    <property type="match status" value="1"/>
</dbReference>
<dbReference type="InterPro" id="IPR002347">
    <property type="entry name" value="SDR_fam"/>
</dbReference>
<protein>
    <submittedName>
        <fullName evidence="5">Acetoacetyl-CoA reductase</fullName>
        <ecNumber evidence="5">1.1.1.36</ecNumber>
    </submittedName>
</protein>
<accession>A0ABV4BH33</accession>
<dbReference type="NCBIfam" id="NF009464">
    <property type="entry name" value="PRK12824.1"/>
    <property type="match status" value="1"/>
</dbReference>
<dbReference type="InterPro" id="IPR036291">
    <property type="entry name" value="NAD(P)-bd_dom_sf"/>
</dbReference>
<dbReference type="InterPro" id="IPR011283">
    <property type="entry name" value="Acetoacetyl-CoA_reductase"/>
</dbReference>
<evidence type="ECO:0000313" key="6">
    <source>
        <dbReference type="Proteomes" id="UP001564408"/>
    </source>
</evidence>
<dbReference type="RefSeq" id="WP_369668233.1">
    <property type="nucleotide sequence ID" value="NZ_JBDKXB010000030.1"/>
</dbReference>
<dbReference type="NCBIfam" id="NF009466">
    <property type="entry name" value="PRK12826.1-2"/>
    <property type="match status" value="1"/>
</dbReference>